<evidence type="ECO:0000313" key="2">
    <source>
        <dbReference type="Proteomes" id="UP000077405"/>
    </source>
</evidence>
<dbReference type="AlphaFoldDB" id="A0A160JFL4"/>
<name>A0A160JFL4_9PROT</name>
<organism evidence="1 2">
    <name type="scientific">Azospirillum humicireducens</name>
    <dbReference type="NCBI Taxonomy" id="1226968"/>
    <lineage>
        <taxon>Bacteria</taxon>
        <taxon>Pseudomonadati</taxon>
        <taxon>Pseudomonadota</taxon>
        <taxon>Alphaproteobacteria</taxon>
        <taxon>Rhodospirillales</taxon>
        <taxon>Azospirillaceae</taxon>
        <taxon>Azospirillum</taxon>
    </lineage>
</organism>
<dbReference type="InterPro" id="IPR036692">
    <property type="entry name" value="Shew3726-like_sf"/>
</dbReference>
<dbReference type="Gene3D" id="3.30.160.140">
    <property type="entry name" value="Shew3726-like"/>
    <property type="match status" value="1"/>
</dbReference>
<dbReference type="Proteomes" id="UP000077405">
    <property type="component" value="Chromosome"/>
</dbReference>
<sequence length="94" mass="10697">MPIFLFPDEPFWNEEADAVEFPVQVGEYLGRVFVTRRTLQGIVGHTPKPEEAVQQVCMNRPLFERATEQRILARALDPDANIHLTGRDLHRAAG</sequence>
<accession>A0A160JFL4</accession>
<dbReference type="STRING" id="1226968.A6A40_06810"/>
<keyword evidence="2" id="KW-1185">Reference proteome</keyword>
<dbReference type="SUPFAM" id="SSF160272">
    <property type="entry name" value="Shew3726-like"/>
    <property type="match status" value="1"/>
</dbReference>
<reference evidence="1 2" key="1">
    <citation type="journal article" date="2013" name="Int. J. Syst. Evol. Microbiol.">
        <title>Azospirillum humicireducens sp. nov., a nitrogen-fixing bacterium isolated from a microbial fuel cell.</title>
        <authorList>
            <person name="Zhou S."/>
            <person name="Han L."/>
            <person name="Wang Y."/>
            <person name="Yang G."/>
            <person name="Zhuang L."/>
            <person name="Hu P."/>
        </authorList>
    </citation>
    <scope>NUCLEOTIDE SEQUENCE [LARGE SCALE GENOMIC DNA]</scope>
    <source>
        <strain evidence="1 2">SgZ-5</strain>
    </source>
</reference>
<proteinExistence type="predicted"/>
<protein>
    <submittedName>
        <fullName evidence="1">DUF1488 domain-containing protein</fullName>
    </submittedName>
</protein>
<dbReference type="OrthoDB" id="7305522at2"/>
<dbReference type="RefSeq" id="WP_063634731.1">
    <property type="nucleotide sequence ID" value="NZ_CP015285.1"/>
</dbReference>
<evidence type="ECO:0000313" key="1">
    <source>
        <dbReference type="EMBL" id="ANC91636.1"/>
    </source>
</evidence>
<dbReference type="InterPro" id="IPR009962">
    <property type="entry name" value="DUF1488"/>
</dbReference>
<dbReference type="Pfam" id="PF07369">
    <property type="entry name" value="DUF1488"/>
    <property type="match status" value="1"/>
</dbReference>
<dbReference type="KEGG" id="ahu:A6A40_06810"/>
<gene>
    <name evidence="1" type="ORF">A6A40_06810</name>
</gene>
<dbReference type="EMBL" id="CP015285">
    <property type="protein sequence ID" value="ANC91636.1"/>
    <property type="molecule type" value="Genomic_DNA"/>
</dbReference>